<keyword evidence="7" id="KW-0966">Cell projection</keyword>
<feature type="transmembrane region" description="Helical" evidence="6">
    <location>
        <begin position="6"/>
        <end position="30"/>
    </location>
</feature>
<dbReference type="InterPro" id="IPR022781">
    <property type="entry name" value="Flagellar_biosynth_FliO"/>
</dbReference>
<protein>
    <submittedName>
        <fullName evidence="7">Flagellar biosynthetic protein FliO</fullName>
    </submittedName>
</protein>
<dbReference type="EMBL" id="JAQIFT010000049">
    <property type="protein sequence ID" value="MDA3732600.1"/>
    <property type="molecule type" value="Genomic_DNA"/>
</dbReference>
<evidence type="ECO:0000313" key="8">
    <source>
        <dbReference type="Proteomes" id="UP001169242"/>
    </source>
</evidence>
<comment type="caution">
    <text evidence="7">The sequence shown here is derived from an EMBL/GenBank/DDBJ whole genome shotgun (WGS) entry which is preliminary data.</text>
</comment>
<proteinExistence type="predicted"/>
<reference evidence="7" key="1">
    <citation type="journal article" date="2023" name="Int. J. Syst. Evol. Microbiol.">
        <title>&lt;i&gt;Holtiella tumoricola&lt;/i&gt; gen. nov. sp. nov., isolated from a human clinical sample.</title>
        <authorList>
            <person name="Allen-Vercoe E."/>
            <person name="Daigneault M.C."/>
            <person name="Vancuren S.J."/>
            <person name="Cochrane K."/>
            <person name="O'Neal L.L."/>
            <person name="Sankaranarayanan K."/>
            <person name="Lawson P.A."/>
        </authorList>
    </citation>
    <scope>NUCLEOTIDE SEQUENCE</scope>
    <source>
        <strain evidence="7">CC70A</strain>
    </source>
</reference>
<dbReference type="AlphaFoldDB" id="A0AA42DP80"/>
<keyword evidence="5 6" id="KW-0472">Membrane</keyword>
<evidence type="ECO:0000256" key="4">
    <source>
        <dbReference type="ARBA" id="ARBA00022989"/>
    </source>
</evidence>
<dbReference type="Proteomes" id="UP001169242">
    <property type="component" value="Unassembled WGS sequence"/>
</dbReference>
<evidence type="ECO:0000256" key="1">
    <source>
        <dbReference type="ARBA" id="ARBA00004236"/>
    </source>
</evidence>
<comment type="subcellular location">
    <subcellularLocation>
        <location evidence="1">Cell membrane</location>
    </subcellularLocation>
</comment>
<evidence type="ECO:0000256" key="6">
    <source>
        <dbReference type="SAM" id="Phobius"/>
    </source>
</evidence>
<accession>A0AA42DP80</accession>
<keyword evidence="4 6" id="KW-1133">Transmembrane helix</keyword>
<organism evidence="7 8">
    <name type="scientific">Holtiella tumoricola</name>
    <dbReference type="NCBI Taxonomy" id="3018743"/>
    <lineage>
        <taxon>Bacteria</taxon>
        <taxon>Bacillati</taxon>
        <taxon>Bacillota</taxon>
        <taxon>Clostridia</taxon>
        <taxon>Lachnospirales</taxon>
        <taxon>Cellulosilyticaceae</taxon>
        <taxon>Holtiella</taxon>
    </lineage>
</organism>
<keyword evidence="3 6" id="KW-0812">Transmembrane</keyword>
<evidence type="ECO:0000256" key="2">
    <source>
        <dbReference type="ARBA" id="ARBA00022475"/>
    </source>
</evidence>
<keyword evidence="2" id="KW-1003">Cell membrane</keyword>
<dbReference type="Pfam" id="PF04347">
    <property type="entry name" value="FliO"/>
    <property type="match status" value="1"/>
</dbReference>
<keyword evidence="7" id="KW-0969">Cilium</keyword>
<evidence type="ECO:0000313" key="7">
    <source>
        <dbReference type="EMBL" id="MDA3732600.1"/>
    </source>
</evidence>
<dbReference type="GO" id="GO:0044781">
    <property type="term" value="P:bacterial-type flagellum organization"/>
    <property type="evidence" value="ECO:0007669"/>
    <property type="project" value="InterPro"/>
</dbReference>
<gene>
    <name evidence="7" type="ORF">PBV87_13995</name>
</gene>
<evidence type="ECO:0000256" key="5">
    <source>
        <dbReference type="ARBA" id="ARBA00023136"/>
    </source>
</evidence>
<dbReference type="RefSeq" id="WP_271012670.1">
    <property type="nucleotide sequence ID" value="NZ_JAQIFT010000049.1"/>
</dbReference>
<keyword evidence="7" id="KW-0282">Flagellum</keyword>
<name>A0AA42DP80_9FIRM</name>
<dbReference type="GO" id="GO:0016020">
    <property type="term" value="C:membrane"/>
    <property type="evidence" value="ECO:0007669"/>
    <property type="project" value="InterPro"/>
</dbReference>
<sequence>MNNGGFFSAVVELVTLVIIFVGVLALTYFVTKKIAQVKQGGQKTKNLQMIEVLQIGQGQCLSIVRTGKTYHLIGSTKEGISYCKELDPNDLQLDAYKESSFNEYLAHFKQDHEETQNENK</sequence>
<keyword evidence="8" id="KW-1185">Reference proteome</keyword>
<evidence type="ECO:0000256" key="3">
    <source>
        <dbReference type="ARBA" id="ARBA00022692"/>
    </source>
</evidence>